<dbReference type="NCBIfam" id="NF001770">
    <property type="entry name" value="PRK00509.1"/>
    <property type="match status" value="1"/>
</dbReference>
<evidence type="ECO:0000259" key="11">
    <source>
        <dbReference type="Pfam" id="PF00764"/>
    </source>
</evidence>
<dbReference type="InterPro" id="IPR024074">
    <property type="entry name" value="AS_cat/multimer_dom_body"/>
</dbReference>
<feature type="binding site" evidence="9">
    <location>
        <position position="248"/>
    </location>
    <ligand>
        <name>L-citrulline</name>
        <dbReference type="ChEBI" id="CHEBI:57743"/>
    </ligand>
</feature>
<evidence type="ECO:0000256" key="3">
    <source>
        <dbReference type="ARBA" id="ARBA00012286"/>
    </source>
</evidence>
<dbReference type="GO" id="GO:0005524">
    <property type="term" value="F:ATP binding"/>
    <property type="evidence" value="ECO:0007669"/>
    <property type="project" value="UniProtKB-UniRule"/>
</dbReference>
<protein>
    <recommendedName>
        <fullName evidence="3 9">Argininosuccinate synthase</fullName>
        <ecNumber evidence="3 9">6.3.4.5</ecNumber>
    </recommendedName>
    <alternativeName>
        <fullName evidence="9">Citrulline--aspartate ligase</fullName>
    </alternativeName>
</protein>
<dbReference type="SUPFAM" id="SSF52402">
    <property type="entry name" value="Adenine nucleotide alpha hydrolases-like"/>
    <property type="match status" value="1"/>
</dbReference>
<dbReference type="Gene3D" id="3.90.1260.10">
    <property type="entry name" value="Argininosuccinate synthetase, chain A, domain 2"/>
    <property type="match status" value="1"/>
</dbReference>
<evidence type="ECO:0000259" key="12">
    <source>
        <dbReference type="Pfam" id="PF20979"/>
    </source>
</evidence>
<dbReference type="PANTHER" id="PTHR11587">
    <property type="entry name" value="ARGININOSUCCINATE SYNTHASE"/>
    <property type="match status" value="1"/>
</dbReference>
<feature type="binding site" evidence="9">
    <location>
        <position position="129"/>
    </location>
    <ligand>
        <name>L-citrulline</name>
        <dbReference type="ChEBI" id="CHEBI:57743"/>
    </ligand>
</feature>
<feature type="binding site" evidence="9">
    <location>
        <position position="119"/>
    </location>
    <ligand>
        <name>ATP</name>
        <dbReference type="ChEBI" id="CHEBI:30616"/>
    </ligand>
</feature>
<dbReference type="NCBIfam" id="TIGR00032">
    <property type="entry name" value="argG"/>
    <property type="match status" value="1"/>
</dbReference>
<feature type="compositionally biased region" description="Basic and acidic residues" evidence="10">
    <location>
        <begin position="406"/>
        <end position="419"/>
    </location>
</feature>
<feature type="domain" description="Arginosuccinate synthase-like N-terminal" evidence="11">
    <location>
        <begin position="8"/>
        <end position="168"/>
    </location>
</feature>
<dbReference type="Pfam" id="PF00764">
    <property type="entry name" value="Arginosuc_synth"/>
    <property type="match status" value="1"/>
</dbReference>
<dbReference type="Proteomes" id="UP000317716">
    <property type="component" value="Unassembled WGS sequence"/>
</dbReference>
<feature type="binding site" evidence="9">
    <location>
        <position position="125"/>
    </location>
    <ligand>
        <name>L-citrulline</name>
        <dbReference type="ChEBI" id="CHEBI:57743"/>
    </ligand>
</feature>
<feature type="region of interest" description="Disordered" evidence="10">
    <location>
        <begin position="383"/>
        <end position="458"/>
    </location>
</feature>
<accession>A0A538SCW5</accession>
<reference evidence="13 14" key="1">
    <citation type="journal article" date="2019" name="Nat. Microbiol.">
        <title>Mediterranean grassland soil C-N compound turnover is dependent on rainfall and depth, and is mediated by genomically divergent microorganisms.</title>
        <authorList>
            <person name="Diamond S."/>
            <person name="Andeer P.F."/>
            <person name="Li Z."/>
            <person name="Crits-Christoph A."/>
            <person name="Burstein D."/>
            <person name="Anantharaman K."/>
            <person name="Lane K.R."/>
            <person name="Thomas B.C."/>
            <person name="Pan C."/>
            <person name="Northen T.R."/>
            <person name="Banfield J.F."/>
        </authorList>
    </citation>
    <scope>NUCLEOTIDE SEQUENCE [LARGE SCALE GENOMIC DNA]</scope>
    <source>
        <strain evidence="13">WS_2</strain>
    </source>
</reference>
<evidence type="ECO:0000256" key="5">
    <source>
        <dbReference type="ARBA" id="ARBA00022598"/>
    </source>
</evidence>
<evidence type="ECO:0000256" key="10">
    <source>
        <dbReference type="SAM" id="MobiDB-lite"/>
    </source>
</evidence>
<keyword evidence="8 9" id="KW-0067">ATP-binding</keyword>
<feature type="binding site" evidence="9">
    <location>
        <position position="94"/>
    </location>
    <ligand>
        <name>L-citrulline</name>
        <dbReference type="ChEBI" id="CHEBI:57743"/>
    </ligand>
</feature>
<evidence type="ECO:0000313" key="14">
    <source>
        <dbReference type="Proteomes" id="UP000317716"/>
    </source>
</evidence>
<evidence type="ECO:0000256" key="7">
    <source>
        <dbReference type="ARBA" id="ARBA00022741"/>
    </source>
</evidence>
<dbReference type="PANTHER" id="PTHR11587:SF2">
    <property type="entry name" value="ARGININOSUCCINATE SYNTHASE"/>
    <property type="match status" value="1"/>
</dbReference>
<dbReference type="GO" id="GO:0006526">
    <property type="term" value="P:L-arginine biosynthetic process"/>
    <property type="evidence" value="ECO:0007669"/>
    <property type="project" value="UniProtKB-UniRule"/>
</dbReference>
<dbReference type="PROSITE" id="PS00565">
    <property type="entry name" value="ARGININOSUCCIN_SYN_2"/>
    <property type="match status" value="1"/>
</dbReference>
<keyword evidence="6 9" id="KW-0028">Amino-acid biosynthesis</keyword>
<comment type="catalytic activity">
    <reaction evidence="9">
        <text>L-citrulline + L-aspartate + ATP = 2-(N(omega)-L-arginino)succinate + AMP + diphosphate + H(+)</text>
        <dbReference type="Rhea" id="RHEA:10932"/>
        <dbReference type="ChEBI" id="CHEBI:15378"/>
        <dbReference type="ChEBI" id="CHEBI:29991"/>
        <dbReference type="ChEBI" id="CHEBI:30616"/>
        <dbReference type="ChEBI" id="CHEBI:33019"/>
        <dbReference type="ChEBI" id="CHEBI:57472"/>
        <dbReference type="ChEBI" id="CHEBI:57743"/>
        <dbReference type="ChEBI" id="CHEBI:456215"/>
        <dbReference type="EC" id="6.3.4.5"/>
    </reaction>
</comment>
<comment type="subunit">
    <text evidence="2 9">Homotetramer.</text>
</comment>
<feature type="binding site" evidence="9">
    <location>
        <position position="125"/>
    </location>
    <ligand>
        <name>L-aspartate</name>
        <dbReference type="ChEBI" id="CHEBI:29991"/>
    </ligand>
</feature>
<feature type="binding site" evidence="9">
    <location>
        <position position="126"/>
    </location>
    <ligand>
        <name>L-aspartate</name>
        <dbReference type="ChEBI" id="CHEBI:29991"/>
    </ligand>
</feature>
<dbReference type="GO" id="GO:0005737">
    <property type="term" value="C:cytoplasm"/>
    <property type="evidence" value="ECO:0007669"/>
    <property type="project" value="UniProtKB-SubCell"/>
</dbReference>
<gene>
    <name evidence="9" type="primary">argG</name>
    <name evidence="13" type="ORF">E6K72_12480</name>
</gene>
<feature type="binding site" evidence="9">
    <location>
        <position position="121"/>
    </location>
    <ligand>
        <name>L-aspartate</name>
        <dbReference type="ChEBI" id="CHEBI:29991"/>
    </ligand>
</feature>
<comment type="pathway">
    <text evidence="1 9">Amino-acid biosynthesis; L-arginine biosynthesis; L-arginine from L-ornithine and carbamoyl phosphate: step 2/3.</text>
</comment>
<dbReference type="UniPathway" id="UPA00068">
    <property type="reaction ID" value="UER00113"/>
</dbReference>
<feature type="domain" description="Arginosuccinate synthase C-terminal" evidence="12">
    <location>
        <begin position="177"/>
        <end position="376"/>
    </location>
</feature>
<feature type="binding site" evidence="9">
    <location>
        <position position="260"/>
    </location>
    <ligand>
        <name>L-citrulline</name>
        <dbReference type="ChEBI" id="CHEBI:57743"/>
    </ligand>
</feature>
<keyword evidence="9" id="KW-0963">Cytoplasm</keyword>
<dbReference type="CDD" id="cd01999">
    <property type="entry name" value="ASS"/>
    <property type="match status" value="1"/>
</dbReference>
<dbReference type="EMBL" id="VBOS01000455">
    <property type="protein sequence ID" value="TMQ49218.1"/>
    <property type="molecule type" value="Genomic_DNA"/>
</dbReference>
<dbReference type="Pfam" id="PF20979">
    <property type="entry name" value="Arginosuc_syn_C"/>
    <property type="match status" value="1"/>
</dbReference>
<comment type="similarity">
    <text evidence="9">Belongs to the argininosuccinate synthase family. Type 1 subfamily.</text>
</comment>
<dbReference type="AlphaFoldDB" id="A0A538SCW5"/>
<comment type="caution">
    <text evidence="9">Lacks conserved residue(s) required for the propagation of feature annotation.</text>
</comment>
<evidence type="ECO:0000256" key="4">
    <source>
        <dbReference type="ARBA" id="ARBA00022571"/>
    </source>
</evidence>
<evidence type="ECO:0000256" key="6">
    <source>
        <dbReference type="ARBA" id="ARBA00022605"/>
    </source>
</evidence>
<name>A0A538SCW5_UNCEI</name>
<evidence type="ECO:0000256" key="9">
    <source>
        <dbReference type="HAMAP-Rule" id="MF_00005"/>
    </source>
</evidence>
<comment type="subcellular location">
    <subcellularLocation>
        <location evidence="9">Cytoplasm</location>
    </subcellularLocation>
</comment>
<feature type="compositionally biased region" description="Basic and acidic residues" evidence="10">
    <location>
        <begin position="383"/>
        <end position="393"/>
    </location>
</feature>
<feature type="binding site" evidence="9">
    <location>
        <begin position="11"/>
        <end position="19"/>
    </location>
    <ligand>
        <name>ATP</name>
        <dbReference type="ChEBI" id="CHEBI:30616"/>
    </ligand>
</feature>
<evidence type="ECO:0000256" key="1">
    <source>
        <dbReference type="ARBA" id="ARBA00004967"/>
    </source>
</evidence>
<dbReference type="InterPro" id="IPR001518">
    <property type="entry name" value="Arginosuc_synth"/>
</dbReference>
<dbReference type="EC" id="6.3.4.5" evidence="3 9"/>
<dbReference type="Gene3D" id="1.20.5.470">
    <property type="entry name" value="Single helix bin"/>
    <property type="match status" value="1"/>
</dbReference>
<feature type="compositionally biased region" description="Basic and acidic residues" evidence="10">
    <location>
        <begin position="431"/>
        <end position="441"/>
    </location>
</feature>
<evidence type="ECO:0000313" key="13">
    <source>
        <dbReference type="EMBL" id="TMQ49218.1"/>
    </source>
</evidence>
<dbReference type="PROSITE" id="PS00564">
    <property type="entry name" value="ARGININOSUCCIN_SYN_1"/>
    <property type="match status" value="1"/>
</dbReference>
<dbReference type="InterPro" id="IPR048267">
    <property type="entry name" value="Arginosuc_syn_N"/>
</dbReference>
<dbReference type="FunFam" id="3.40.50.620:FF:000019">
    <property type="entry name" value="Argininosuccinate synthase"/>
    <property type="match status" value="1"/>
</dbReference>
<feature type="compositionally biased region" description="Basic residues" evidence="10">
    <location>
        <begin position="420"/>
        <end position="430"/>
    </location>
</feature>
<evidence type="ECO:0000256" key="8">
    <source>
        <dbReference type="ARBA" id="ARBA00022840"/>
    </source>
</evidence>
<evidence type="ECO:0000256" key="2">
    <source>
        <dbReference type="ARBA" id="ARBA00011881"/>
    </source>
</evidence>
<keyword evidence="5 9" id="KW-0436">Ligase</keyword>
<dbReference type="HAMAP" id="MF_00005">
    <property type="entry name" value="Arg_succ_synth_type1"/>
    <property type="match status" value="1"/>
</dbReference>
<dbReference type="SUPFAM" id="SSF69864">
    <property type="entry name" value="Argininosuccinate synthetase, C-terminal domain"/>
    <property type="match status" value="1"/>
</dbReference>
<dbReference type="GO" id="GO:0000050">
    <property type="term" value="P:urea cycle"/>
    <property type="evidence" value="ECO:0007669"/>
    <property type="project" value="TreeGrafter"/>
</dbReference>
<dbReference type="GO" id="GO:0000053">
    <property type="term" value="P:argininosuccinate metabolic process"/>
    <property type="evidence" value="ECO:0007669"/>
    <property type="project" value="TreeGrafter"/>
</dbReference>
<dbReference type="InterPro" id="IPR023434">
    <property type="entry name" value="Arginosuc_synth_type_1_subfam"/>
</dbReference>
<dbReference type="GO" id="GO:0004055">
    <property type="term" value="F:argininosuccinate synthase activity"/>
    <property type="evidence" value="ECO:0007669"/>
    <property type="project" value="UniProtKB-UniRule"/>
</dbReference>
<proteinExistence type="inferred from homology"/>
<feature type="binding site" evidence="9">
    <location>
        <position position="187"/>
    </location>
    <ligand>
        <name>L-citrulline</name>
        <dbReference type="ChEBI" id="CHEBI:57743"/>
    </ligand>
</feature>
<keyword evidence="4 9" id="KW-0055">Arginine biosynthesis</keyword>
<organism evidence="13 14">
    <name type="scientific">Eiseniibacteriota bacterium</name>
    <dbReference type="NCBI Taxonomy" id="2212470"/>
    <lineage>
        <taxon>Bacteria</taxon>
        <taxon>Candidatus Eiseniibacteriota</taxon>
    </lineage>
</organism>
<dbReference type="Gene3D" id="3.40.50.620">
    <property type="entry name" value="HUPs"/>
    <property type="match status" value="1"/>
</dbReference>
<comment type="caution">
    <text evidence="13">The sequence shown here is derived from an EMBL/GenBank/DDBJ whole genome shotgun (WGS) entry which is preliminary data.</text>
</comment>
<dbReference type="InterPro" id="IPR014729">
    <property type="entry name" value="Rossmann-like_a/b/a_fold"/>
</dbReference>
<feature type="binding site" evidence="9">
    <location>
        <position position="89"/>
    </location>
    <ligand>
        <name>L-citrulline</name>
        <dbReference type="ChEBI" id="CHEBI:57743"/>
    </ligand>
</feature>
<keyword evidence="7 9" id="KW-0547">Nucleotide-binding</keyword>
<sequence length="458" mass="49426">MKKKVRRAVLAYSGGLDTSIIVPWLKQTYGCEVVCYCSDVGQGAELEGLEARARKSGASDVVVEDLRLPFVRDFCFPALRAGAVYEGAYLLGTSLARPLIAARQVACALEAGADAVAHGCTGKGNDQVRFELAYLALAPQLTVIAPWREWDIVSREDALAYAERNGIPVPTKKGDLFSRDANLWHISHEGGPLEDPASPAPETLYKLTAFERGVPVALEGRKLGPVELVQELNAIAGRHGVGRADLVESRLIGMKSRGVYETPAGTVLHAALEDLCRLVLPHDLLRTRAELSTRMADLIYNGQWFSPLRLALQAFVEAALEHADGDVTVELFRGQARAVARTSPKTLHRPDLASFDMTGYDAGHAEGFIRLFGLPLATAARREAENGAKKDGPAKNATRRSSKAALRGEERSDALEARGGRRRSALRGARRSQDGGAERAARSSSPLKAAPGVKTHVR</sequence>
<dbReference type="FunFam" id="3.90.1260.10:FF:000007">
    <property type="entry name" value="Argininosuccinate synthase"/>
    <property type="match status" value="1"/>
</dbReference>
<dbReference type="InterPro" id="IPR048268">
    <property type="entry name" value="Arginosuc_syn_C"/>
</dbReference>
<dbReference type="InterPro" id="IPR018223">
    <property type="entry name" value="Arginosuc_synth_CS"/>
</dbReference>
<feature type="binding site" evidence="9">
    <location>
        <position position="178"/>
    </location>
    <ligand>
        <name>L-citrulline</name>
        <dbReference type="ChEBI" id="CHEBI:57743"/>
    </ligand>
</feature>